<evidence type="ECO:0000313" key="3">
    <source>
        <dbReference type="Proteomes" id="UP000320791"/>
    </source>
</evidence>
<comment type="caution">
    <text evidence="2">The sequence shown here is derived from an EMBL/GenBank/DDBJ whole genome shotgun (WGS) entry which is preliminary data.</text>
</comment>
<organism evidence="2 3">
    <name type="scientific">Corynebacterium canis</name>
    <dbReference type="NCBI Taxonomy" id="679663"/>
    <lineage>
        <taxon>Bacteria</taxon>
        <taxon>Bacillati</taxon>
        <taxon>Actinomycetota</taxon>
        <taxon>Actinomycetes</taxon>
        <taxon>Mycobacteriales</taxon>
        <taxon>Corynebacteriaceae</taxon>
        <taxon>Corynebacterium</taxon>
    </lineage>
</organism>
<dbReference type="OrthoDB" id="9801219at2"/>
<dbReference type="SUPFAM" id="SSF53613">
    <property type="entry name" value="Ribokinase-like"/>
    <property type="match status" value="1"/>
</dbReference>
<dbReference type="Gene3D" id="3.40.1190.20">
    <property type="match status" value="1"/>
</dbReference>
<dbReference type="PANTHER" id="PTHR46566:SF5">
    <property type="entry name" value="1-PHOSPHOFRUCTOKINASE"/>
    <property type="match status" value="1"/>
</dbReference>
<keyword evidence="2" id="KW-0808">Transferase</keyword>
<keyword evidence="2" id="KW-0418">Kinase</keyword>
<dbReference type="PANTHER" id="PTHR46566">
    <property type="entry name" value="1-PHOSPHOFRUCTOKINASE-RELATED"/>
    <property type="match status" value="1"/>
</dbReference>
<evidence type="ECO:0000313" key="2">
    <source>
        <dbReference type="EMBL" id="TWT26887.1"/>
    </source>
</evidence>
<feature type="domain" description="Carbohydrate kinase PfkB" evidence="1">
    <location>
        <begin position="23"/>
        <end position="243"/>
    </location>
</feature>
<gene>
    <name evidence="2" type="ORF">FRX94_03325</name>
</gene>
<proteinExistence type="predicted"/>
<dbReference type="Pfam" id="PF00294">
    <property type="entry name" value="PfkB"/>
    <property type="match status" value="1"/>
</dbReference>
<evidence type="ECO:0000259" key="1">
    <source>
        <dbReference type="Pfam" id="PF00294"/>
    </source>
</evidence>
<dbReference type="GO" id="GO:0005829">
    <property type="term" value="C:cytosol"/>
    <property type="evidence" value="ECO:0007669"/>
    <property type="project" value="TreeGrafter"/>
</dbReference>
<protein>
    <submittedName>
        <fullName evidence="2">1-phosphofructokinase family hexose kinase</fullName>
    </submittedName>
</protein>
<dbReference type="InterPro" id="IPR029056">
    <property type="entry name" value="Ribokinase-like"/>
</dbReference>
<dbReference type="AlphaFoldDB" id="A0A5C5UM45"/>
<dbReference type="GO" id="GO:0008443">
    <property type="term" value="F:phosphofructokinase activity"/>
    <property type="evidence" value="ECO:0007669"/>
    <property type="project" value="TreeGrafter"/>
</dbReference>
<dbReference type="InterPro" id="IPR011611">
    <property type="entry name" value="PfkB_dom"/>
</dbReference>
<dbReference type="Proteomes" id="UP000320791">
    <property type="component" value="Unassembled WGS sequence"/>
</dbReference>
<keyword evidence="3" id="KW-1185">Reference proteome</keyword>
<accession>A0A5C5UM45</accession>
<reference evidence="2 3" key="1">
    <citation type="submission" date="2019-08" db="EMBL/GenBank/DDBJ databases">
        <authorList>
            <person name="Lei W."/>
        </authorList>
    </citation>
    <scope>NUCLEOTIDE SEQUENCE [LARGE SCALE GENOMIC DNA]</scope>
    <source>
        <strain evidence="2 3">CCUG 58627</strain>
    </source>
</reference>
<name>A0A5C5UM45_9CORY</name>
<dbReference type="RefSeq" id="WP_146323705.1">
    <property type="nucleotide sequence ID" value="NZ_BAABLR010000015.1"/>
</dbReference>
<sequence length="314" mass="33342">MILTLTPVPSLDRTATTGEQLGPDMVCQLGDISTVPGGVGVNVTHTLYRAGRDTLAVFPAPEISHYMRLMAVTGTPHQFVAVPGPIQMHFTLTDPAGATTVLKDPPMPLDPTQLAMLRDLAVTLAETASWVLLAGPLPNIATAAWYVEVIRALTLYHPKVRIAVATEGDALHALVRQLAVTHPHVLVVTQADLASVTGRNLQEVDDAALLAAADELVASGVPEVLVACSRSHAVLVNESEAWSATTPAPGGRQGIHWRESLLAGYLMAAEDDAPPAQRLASALAYAHAQGSQWDNFLPTPDLVQHDVVECTQLR</sequence>
<dbReference type="EMBL" id="VOHM01000005">
    <property type="protein sequence ID" value="TWT26887.1"/>
    <property type="molecule type" value="Genomic_DNA"/>
</dbReference>